<dbReference type="STRING" id="1300348.I602_2563"/>
<dbReference type="Proteomes" id="UP000183071">
    <property type="component" value="Unassembled WGS sequence"/>
</dbReference>
<evidence type="ECO:0000313" key="4">
    <source>
        <dbReference type="Proteomes" id="UP000037716"/>
    </source>
</evidence>
<dbReference type="AlphaFoldDB" id="A0A0M9CI71"/>
<sequence length="81" mass="9100">MDLASLNVTQKKKNSKSDVVPQITKRQLNTLLELLATIVFVSITLLAINLDSPFIKELLICESIILMILFIKTSNSNKIKK</sequence>
<reference evidence="3 5" key="2">
    <citation type="submission" date="2016-10" db="EMBL/GenBank/DDBJ databases">
        <authorList>
            <person name="Varghese N."/>
            <person name="Submissions S."/>
        </authorList>
    </citation>
    <scope>NUCLEOTIDE SEQUENCE [LARGE SCALE GENOMIC DNA]</scope>
    <source>
        <strain evidence="3 5">DSW-5</strain>
    </source>
</reference>
<gene>
    <name evidence="2" type="ORF">I602_2563</name>
    <name evidence="3" type="ORF">SAMN05444353_2338</name>
</gene>
<keyword evidence="1" id="KW-0812">Transmembrane</keyword>
<protein>
    <submittedName>
        <fullName evidence="2">Uncharacterized protein</fullName>
    </submittedName>
</protein>
<organism evidence="2 4">
    <name type="scientific">Polaribacter dokdonensis DSW-5</name>
    <dbReference type="NCBI Taxonomy" id="1300348"/>
    <lineage>
        <taxon>Bacteria</taxon>
        <taxon>Pseudomonadati</taxon>
        <taxon>Bacteroidota</taxon>
        <taxon>Flavobacteriia</taxon>
        <taxon>Flavobacteriales</taxon>
        <taxon>Flavobacteriaceae</taxon>
    </lineage>
</organism>
<comment type="caution">
    <text evidence="2">The sequence shown here is derived from an EMBL/GenBank/DDBJ whole genome shotgun (WGS) entry which is preliminary data.</text>
</comment>
<dbReference type="EMBL" id="LGBR01000001">
    <property type="protein sequence ID" value="KOY53003.1"/>
    <property type="molecule type" value="Genomic_DNA"/>
</dbReference>
<proteinExistence type="predicted"/>
<feature type="transmembrane region" description="Helical" evidence="1">
    <location>
        <begin position="31"/>
        <end position="48"/>
    </location>
</feature>
<dbReference type="PATRIC" id="fig|1300348.6.peg.2565"/>
<dbReference type="OrthoDB" id="9968476at2"/>
<evidence type="ECO:0000313" key="2">
    <source>
        <dbReference type="EMBL" id="KOY53003.1"/>
    </source>
</evidence>
<accession>A0A0M9CI71</accession>
<keyword evidence="1" id="KW-1133">Transmembrane helix</keyword>
<dbReference type="Proteomes" id="UP000037716">
    <property type="component" value="Unassembled WGS sequence"/>
</dbReference>
<reference evidence="2 4" key="1">
    <citation type="submission" date="2015-07" db="EMBL/GenBank/DDBJ databases">
        <title>Genome of Polaribacter dokdonenesis DSW-5, isolated from seawater off Dokdo in Korea.</title>
        <authorList>
            <person name="Yoon K."/>
            <person name="Song J.Y."/>
            <person name="Kim J.F."/>
        </authorList>
    </citation>
    <scope>NUCLEOTIDE SEQUENCE [LARGE SCALE GENOMIC DNA]</scope>
    <source>
        <strain evidence="2 4">DSW-5</strain>
    </source>
</reference>
<name>A0A0M9CI71_9FLAO</name>
<evidence type="ECO:0000313" key="3">
    <source>
        <dbReference type="EMBL" id="SEE55803.1"/>
    </source>
</evidence>
<feature type="transmembrane region" description="Helical" evidence="1">
    <location>
        <begin position="54"/>
        <end position="71"/>
    </location>
</feature>
<keyword evidence="5" id="KW-1185">Reference proteome</keyword>
<dbReference type="EMBL" id="FNUE01000002">
    <property type="protein sequence ID" value="SEE55803.1"/>
    <property type="molecule type" value="Genomic_DNA"/>
</dbReference>
<evidence type="ECO:0000313" key="5">
    <source>
        <dbReference type="Proteomes" id="UP000183071"/>
    </source>
</evidence>
<keyword evidence="1" id="KW-0472">Membrane</keyword>
<dbReference type="RefSeq" id="WP_053975054.1">
    <property type="nucleotide sequence ID" value="NZ_FNUE01000002.1"/>
</dbReference>
<evidence type="ECO:0000256" key="1">
    <source>
        <dbReference type="SAM" id="Phobius"/>
    </source>
</evidence>